<name>A0A1F6A5C7_9BACT</name>
<dbReference type="Gene3D" id="3.40.50.1010">
    <property type="entry name" value="5'-nuclease"/>
    <property type="match status" value="1"/>
</dbReference>
<sequence length="126" mass="14478">MEEILLDTDVFIDYLRGHKERVKDVFLRVENGQIKGIVSQLTLVELYAGDIEGREKEREIVKLLSYFEIIRLNDTLCKLAGKVRWKYKLGIADAVIAATCIETSTKLLTFNLKHFTNLPGIMLYSL</sequence>
<dbReference type="InterPro" id="IPR029060">
    <property type="entry name" value="PIN-like_dom_sf"/>
</dbReference>
<dbReference type="Pfam" id="PF01850">
    <property type="entry name" value="PIN"/>
    <property type="match status" value="1"/>
</dbReference>
<dbReference type="AlphaFoldDB" id="A0A1F6A5C7"/>
<evidence type="ECO:0000256" key="2">
    <source>
        <dbReference type="ARBA" id="ARBA00022649"/>
    </source>
</evidence>
<evidence type="ECO:0000256" key="6">
    <source>
        <dbReference type="ARBA" id="ARBA00022842"/>
    </source>
</evidence>
<keyword evidence="6" id="KW-0460">Magnesium</keyword>
<gene>
    <name evidence="9" type="ORF">A3D03_01025</name>
</gene>
<dbReference type="STRING" id="1798384.A3D03_01025"/>
<dbReference type="EMBL" id="MFJN01000069">
    <property type="protein sequence ID" value="OGG19826.1"/>
    <property type="molecule type" value="Genomic_DNA"/>
</dbReference>
<dbReference type="InterPro" id="IPR002716">
    <property type="entry name" value="PIN_dom"/>
</dbReference>
<dbReference type="PANTHER" id="PTHR33653:SF1">
    <property type="entry name" value="RIBONUCLEASE VAPC2"/>
    <property type="match status" value="1"/>
</dbReference>
<accession>A0A1F6A5C7</accession>
<keyword evidence="2" id="KW-1277">Toxin-antitoxin system</keyword>
<dbReference type="SMART" id="SM00670">
    <property type="entry name" value="PINc"/>
    <property type="match status" value="1"/>
</dbReference>
<feature type="domain" description="PIN" evidence="8">
    <location>
        <begin position="2"/>
        <end position="116"/>
    </location>
</feature>
<evidence type="ECO:0000259" key="8">
    <source>
        <dbReference type="SMART" id="SM00670"/>
    </source>
</evidence>
<evidence type="ECO:0000256" key="3">
    <source>
        <dbReference type="ARBA" id="ARBA00022722"/>
    </source>
</evidence>
<comment type="similarity">
    <text evidence="7">Belongs to the PINc/VapC protein family.</text>
</comment>
<evidence type="ECO:0000256" key="1">
    <source>
        <dbReference type="ARBA" id="ARBA00001946"/>
    </source>
</evidence>
<dbReference type="PANTHER" id="PTHR33653">
    <property type="entry name" value="RIBONUCLEASE VAPC2"/>
    <property type="match status" value="1"/>
</dbReference>
<organism evidence="9 10">
    <name type="scientific">Candidatus Gottesmanbacteria bacterium RIFCSPHIGHO2_02_FULL_40_13</name>
    <dbReference type="NCBI Taxonomy" id="1798384"/>
    <lineage>
        <taxon>Bacteria</taxon>
        <taxon>Candidatus Gottesmaniibacteriota</taxon>
    </lineage>
</organism>
<dbReference type="GO" id="GO:0046872">
    <property type="term" value="F:metal ion binding"/>
    <property type="evidence" value="ECO:0007669"/>
    <property type="project" value="UniProtKB-KW"/>
</dbReference>
<dbReference type="SUPFAM" id="SSF88723">
    <property type="entry name" value="PIN domain-like"/>
    <property type="match status" value="1"/>
</dbReference>
<evidence type="ECO:0000313" key="9">
    <source>
        <dbReference type="EMBL" id="OGG19826.1"/>
    </source>
</evidence>
<reference evidence="9 10" key="1">
    <citation type="journal article" date="2016" name="Nat. Commun.">
        <title>Thousands of microbial genomes shed light on interconnected biogeochemical processes in an aquifer system.</title>
        <authorList>
            <person name="Anantharaman K."/>
            <person name="Brown C.T."/>
            <person name="Hug L.A."/>
            <person name="Sharon I."/>
            <person name="Castelle C.J."/>
            <person name="Probst A.J."/>
            <person name="Thomas B.C."/>
            <person name="Singh A."/>
            <person name="Wilkins M.J."/>
            <person name="Karaoz U."/>
            <person name="Brodie E.L."/>
            <person name="Williams K.H."/>
            <person name="Hubbard S.S."/>
            <person name="Banfield J.F."/>
        </authorList>
    </citation>
    <scope>NUCLEOTIDE SEQUENCE [LARGE SCALE GENOMIC DNA]</scope>
</reference>
<evidence type="ECO:0000256" key="7">
    <source>
        <dbReference type="ARBA" id="ARBA00038093"/>
    </source>
</evidence>
<evidence type="ECO:0000313" key="10">
    <source>
        <dbReference type="Proteomes" id="UP000177092"/>
    </source>
</evidence>
<keyword evidence="4" id="KW-0479">Metal-binding</keyword>
<protein>
    <recommendedName>
        <fullName evidence="8">PIN domain-containing protein</fullName>
    </recommendedName>
</protein>
<keyword evidence="5" id="KW-0378">Hydrolase</keyword>
<keyword evidence="3" id="KW-0540">Nuclease</keyword>
<dbReference type="Proteomes" id="UP000177092">
    <property type="component" value="Unassembled WGS sequence"/>
</dbReference>
<comment type="caution">
    <text evidence="9">The sequence shown here is derived from an EMBL/GenBank/DDBJ whole genome shotgun (WGS) entry which is preliminary data.</text>
</comment>
<proteinExistence type="inferred from homology"/>
<comment type="cofactor">
    <cofactor evidence="1">
        <name>Mg(2+)</name>
        <dbReference type="ChEBI" id="CHEBI:18420"/>
    </cofactor>
</comment>
<dbReference type="GO" id="GO:0016787">
    <property type="term" value="F:hydrolase activity"/>
    <property type="evidence" value="ECO:0007669"/>
    <property type="project" value="UniProtKB-KW"/>
</dbReference>
<evidence type="ECO:0000256" key="5">
    <source>
        <dbReference type="ARBA" id="ARBA00022801"/>
    </source>
</evidence>
<evidence type="ECO:0000256" key="4">
    <source>
        <dbReference type="ARBA" id="ARBA00022723"/>
    </source>
</evidence>
<dbReference type="InterPro" id="IPR050556">
    <property type="entry name" value="Type_II_TA_system_RNase"/>
</dbReference>
<dbReference type="GO" id="GO:0004518">
    <property type="term" value="F:nuclease activity"/>
    <property type="evidence" value="ECO:0007669"/>
    <property type="project" value="UniProtKB-KW"/>
</dbReference>